<dbReference type="GO" id="GO:0003677">
    <property type="term" value="F:DNA binding"/>
    <property type="evidence" value="ECO:0007669"/>
    <property type="project" value="InterPro"/>
</dbReference>
<dbReference type="GO" id="GO:0000160">
    <property type="term" value="P:phosphorelay signal transduction system"/>
    <property type="evidence" value="ECO:0007669"/>
    <property type="project" value="InterPro"/>
</dbReference>
<accession>A0A916SID4</accession>
<dbReference type="InterPro" id="IPR041657">
    <property type="entry name" value="HTH_17"/>
</dbReference>
<evidence type="ECO:0000259" key="3">
    <source>
        <dbReference type="PROSITE" id="PS50110"/>
    </source>
</evidence>
<protein>
    <recommendedName>
        <fullName evidence="3">Response regulatory domain-containing protein</fullName>
    </recommendedName>
</protein>
<dbReference type="CDD" id="cd00156">
    <property type="entry name" value="REC"/>
    <property type="match status" value="1"/>
</dbReference>
<dbReference type="PROSITE" id="PS50110">
    <property type="entry name" value="RESPONSE_REGULATORY"/>
    <property type="match status" value="1"/>
</dbReference>
<dbReference type="EMBL" id="BMIG01000008">
    <property type="protein sequence ID" value="GGB02300.1"/>
    <property type="molecule type" value="Genomic_DNA"/>
</dbReference>
<dbReference type="RefSeq" id="WP_188708761.1">
    <property type="nucleotide sequence ID" value="NZ_BMIG01000008.1"/>
</dbReference>
<sequence length="213" mass="23805">MPREPQTFESAITANDFSSDDYCGTTYAAKLLGLSVATVQALVEKGEIEAWKTLGGHRRLSLRAINAYLQKHSPQLAPADPDPRSRLSVLVVEDDEDARELYKAHFEEWDMAVDCSFLPSALEALMDIATMRPDLLITDLNMPGVDGMEMLRALKRNQQLVAMQILVISGLPRQAVAERGGLPPNSHHLEKPINFDWLHGYVTALLVANRKWR</sequence>
<dbReference type="InterPro" id="IPR011006">
    <property type="entry name" value="CheY-like_superfamily"/>
</dbReference>
<dbReference type="PANTHER" id="PTHR44591">
    <property type="entry name" value="STRESS RESPONSE REGULATOR PROTEIN 1"/>
    <property type="match status" value="1"/>
</dbReference>
<dbReference type="AlphaFoldDB" id="A0A916SID4"/>
<dbReference type="Gene3D" id="3.40.50.2300">
    <property type="match status" value="1"/>
</dbReference>
<keyword evidence="1 2" id="KW-0597">Phosphoprotein</keyword>
<gene>
    <name evidence="4" type="ORF">GCM10011496_24070</name>
</gene>
<dbReference type="Gene3D" id="1.10.1660.10">
    <property type="match status" value="1"/>
</dbReference>
<evidence type="ECO:0000256" key="2">
    <source>
        <dbReference type="PROSITE-ProRule" id="PRU00169"/>
    </source>
</evidence>
<dbReference type="SUPFAM" id="SSF52172">
    <property type="entry name" value="CheY-like"/>
    <property type="match status" value="1"/>
</dbReference>
<dbReference type="PANTHER" id="PTHR44591:SF23">
    <property type="entry name" value="CHEY SUBFAMILY"/>
    <property type="match status" value="1"/>
</dbReference>
<keyword evidence="5" id="KW-1185">Reference proteome</keyword>
<evidence type="ECO:0000313" key="5">
    <source>
        <dbReference type="Proteomes" id="UP000620596"/>
    </source>
</evidence>
<feature type="modified residue" description="4-aspartylphosphate" evidence="2">
    <location>
        <position position="139"/>
    </location>
</feature>
<dbReference type="InterPro" id="IPR050595">
    <property type="entry name" value="Bact_response_regulator"/>
</dbReference>
<dbReference type="Pfam" id="PF12728">
    <property type="entry name" value="HTH_17"/>
    <property type="match status" value="1"/>
</dbReference>
<dbReference type="InterPro" id="IPR010093">
    <property type="entry name" value="SinI_DNA-bd"/>
</dbReference>
<comment type="caution">
    <text evidence="4">The sequence shown here is derived from an EMBL/GenBank/DDBJ whole genome shotgun (WGS) entry which is preliminary data.</text>
</comment>
<reference evidence="4" key="2">
    <citation type="submission" date="2020-09" db="EMBL/GenBank/DDBJ databases">
        <authorList>
            <person name="Sun Q."/>
            <person name="Zhou Y."/>
        </authorList>
    </citation>
    <scope>NUCLEOTIDE SEQUENCE</scope>
    <source>
        <strain evidence="4">CGMCC 1.15322</strain>
    </source>
</reference>
<dbReference type="SMART" id="SM00448">
    <property type="entry name" value="REC"/>
    <property type="match status" value="1"/>
</dbReference>
<dbReference type="NCBIfam" id="TIGR01764">
    <property type="entry name" value="excise"/>
    <property type="match status" value="1"/>
</dbReference>
<organism evidence="4 5">
    <name type="scientific">Polaromonas eurypsychrophila</name>
    <dbReference type="NCBI Taxonomy" id="1614635"/>
    <lineage>
        <taxon>Bacteria</taxon>
        <taxon>Pseudomonadati</taxon>
        <taxon>Pseudomonadota</taxon>
        <taxon>Betaproteobacteria</taxon>
        <taxon>Burkholderiales</taxon>
        <taxon>Comamonadaceae</taxon>
        <taxon>Polaromonas</taxon>
    </lineage>
</organism>
<reference evidence="4" key="1">
    <citation type="journal article" date="2014" name="Int. J. Syst. Evol. Microbiol.">
        <title>Complete genome sequence of Corynebacterium casei LMG S-19264T (=DSM 44701T), isolated from a smear-ripened cheese.</title>
        <authorList>
            <consortium name="US DOE Joint Genome Institute (JGI-PGF)"/>
            <person name="Walter F."/>
            <person name="Albersmeier A."/>
            <person name="Kalinowski J."/>
            <person name="Ruckert C."/>
        </authorList>
    </citation>
    <scope>NUCLEOTIDE SEQUENCE</scope>
    <source>
        <strain evidence="4">CGMCC 1.15322</strain>
    </source>
</reference>
<dbReference type="InterPro" id="IPR001789">
    <property type="entry name" value="Sig_transdc_resp-reg_receiver"/>
</dbReference>
<proteinExistence type="predicted"/>
<feature type="domain" description="Response regulatory" evidence="3">
    <location>
        <begin position="88"/>
        <end position="206"/>
    </location>
</feature>
<dbReference type="Pfam" id="PF00072">
    <property type="entry name" value="Response_reg"/>
    <property type="match status" value="1"/>
</dbReference>
<evidence type="ECO:0000256" key="1">
    <source>
        <dbReference type="ARBA" id="ARBA00022553"/>
    </source>
</evidence>
<name>A0A916SID4_9BURK</name>
<dbReference type="Proteomes" id="UP000620596">
    <property type="component" value="Unassembled WGS sequence"/>
</dbReference>
<evidence type="ECO:0000313" key="4">
    <source>
        <dbReference type="EMBL" id="GGB02300.1"/>
    </source>
</evidence>